<comment type="caution">
    <text evidence="2">The sequence shown here is derived from an EMBL/GenBank/DDBJ whole genome shotgun (WGS) entry which is preliminary data.</text>
</comment>
<evidence type="ECO:0000313" key="2">
    <source>
        <dbReference type="EMBL" id="KAL0157414.1"/>
    </source>
</evidence>
<feature type="region of interest" description="Disordered" evidence="1">
    <location>
        <begin position="99"/>
        <end position="190"/>
    </location>
</feature>
<organism evidence="2 3">
    <name type="scientific">Cirrhinus mrigala</name>
    <name type="common">Mrigala</name>
    <dbReference type="NCBI Taxonomy" id="683832"/>
    <lineage>
        <taxon>Eukaryota</taxon>
        <taxon>Metazoa</taxon>
        <taxon>Chordata</taxon>
        <taxon>Craniata</taxon>
        <taxon>Vertebrata</taxon>
        <taxon>Euteleostomi</taxon>
        <taxon>Actinopterygii</taxon>
        <taxon>Neopterygii</taxon>
        <taxon>Teleostei</taxon>
        <taxon>Ostariophysi</taxon>
        <taxon>Cypriniformes</taxon>
        <taxon>Cyprinidae</taxon>
        <taxon>Labeoninae</taxon>
        <taxon>Labeonini</taxon>
        <taxon>Cirrhinus</taxon>
    </lineage>
</organism>
<dbReference type="Proteomes" id="UP001529510">
    <property type="component" value="Unassembled WGS sequence"/>
</dbReference>
<accession>A0ABD0N5K5</accession>
<gene>
    <name evidence="2" type="ORF">M9458_048660</name>
</gene>
<feature type="compositionally biased region" description="Polar residues" evidence="1">
    <location>
        <begin position="141"/>
        <end position="180"/>
    </location>
</feature>
<protein>
    <submittedName>
        <fullName evidence="2">Uncharacterized protein</fullName>
    </submittedName>
</protein>
<dbReference type="AlphaFoldDB" id="A0ABD0N5K5"/>
<feature type="non-terminal residue" evidence="2">
    <location>
        <position position="190"/>
    </location>
</feature>
<evidence type="ECO:0000256" key="1">
    <source>
        <dbReference type="SAM" id="MobiDB-lite"/>
    </source>
</evidence>
<keyword evidence="3" id="KW-1185">Reference proteome</keyword>
<evidence type="ECO:0000313" key="3">
    <source>
        <dbReference type="Proteomes" id="UP001529510"/>
    </source>
</evidence>
<dbReference type="EMBL" id="JAMKFB020000024">
    <property type="protein sequence ID" value="KAL0157414.1"/>
    <property type="molecule type" value="Genomic_DNA"/>
</dbReference>
<feature type="region of interest" description="Disordered" evidence="1">
    <location>
        <begin position="26"/>
        <end position="49"/>
    </location>
</feature>
<name>A0ABD0N5K5_CIRMR</name>
<reference evidence="2 3" key="1">
    <citation type="submission" date="2024-05" db="EMBL/GenBank/DDBJ databases">
        <title>Genome sequencing and assembly of Indian major carp, Cirrhinus mrigala (Hamilton, 1822).</title>
        <authorList>
            <person name="Mohindra V."/>
            <person name="Chowdhury L.M."/>
            <person name="Lal K."/>
            <person name="Jena J.K."/>
        </authorList>
    </citation>
    <scope>NUCLEOTIDE SEQUENCE [LARGE SCALE GENOMIC DNA]</scope>
    <source>
        <strain evidence="2">CM1030</strain>
        <tissue evidence="2">Blood</tissue>
    </source>
</reference>
<proteinExistence type="predicted"/>
<sequence length="190" mass="20066">MRIAIKPVAEFINQVLTLSQKHVAAPAHHQPASSTCRPDRPAPSGLPALPPVRYSSSLIVSPEIAASPPRSWPTLMASVLDPPLMSVHKMAAATPETAHKMAAAPELTDPPERPYATARTEPAHSVPPDRPEPTSLLALPESSQAAESSLDTAPLPESSQADEFPESSQARLCSPKSSQAAAVFSRVKHG</sequence>